<proteinExistence type="predicted"/>
<dbReference type="EnsemblPlants" id="Kaladp0043s0045.1.v1.1">
    <property type="protein sequence ID" value="Kaladp0043s0045.1.v1.1.CDS.1"/>
    <property type="gene ID" value="Kaladp0043s0045.v1.1"/>
</dbReference>
<name>A0A7N0TR96_KALFE</name>
<accession>A0A7N0TR96</accession>
<reference evidence="1" key="1">
    <citation type="submission" date="2021-01" db="UniProtKB">
        <authorList>
            <consortium name="EnsemblPlants"/>
        </authorList>
    </citation>
    <scope>IDENTIFICATION</scope>
</reference>
<sequence>MRKEAVEWLLRVCKLYDFSRVTYVLGIGRAHGEAVDRSVGNGRLLIAGF</sequence>
<dbReference type="Gramene" id="Kaladp0043s0045.1.v1.1">
    <property type="protein sequence ID" value="Kaladp0043s0045.1.v1.1.CDS.1"/>
    <property type="gene ID" value="Kaladp0043s0045.v1.1"/>
</dbReference>
<organism evidence="1 2">
    <name type="scientific">Kalanchoe fedtschenkoi</name>
    <name type="common">Lavender scallops</name>
    <name type="synonym">South American air plant</name>
    <dbReference type="NCBI Taxonomy" id="63787"/>
    <lineage>
        <taxon>Eukaryota</taxon>
        <taxon>Viridiplantae</taxon>
        <taxon>Streptophyta</taxon>
        <taxon>Embryophyta</taxon>
        <taxon>Tracheophyta</taxon>
        <taxon>Spermatophyta</taxon>
        <taxon>Magnoliopsida</taxon>
        <taxon>eudicotyledons</taxon>
        <taxon>Gunneridae</taxon>
        <taxon>Pentapetalae</taxon>
        <taxon>Saxifragales</taxon>
        <taxon>Crassulaceae</taxon>
        <taxon>Kalanchoe</taxon>
    </lineage>
</organism>
<keyword evidence="2" id="KW-1185">Reference proteome</keyword>
<protein>
    <submittedName>
        <fullName evidence="1">Uncharacterized protein</fullName>
    </submittedName>
</protein>
<evidence type="ECO:0000313" key="1">
    <source>
        <dbReference type="EnsemblPlants" id="Kaladp0043s0045.1.v1.1.CDS.1"/>
    </source>
</evidence>
<evidence type="ECO:0000313" key="2">
    <source>
        <dbReference type="Proteomes" id="UP000594263"/>
    </source>
</evidence>
<dbReference type="Proteomes" id="UP000594263">
    <property type="component" value="Unplaced"/>
</dbReference>
<dbReference type="AlphaFoldDB" id="A0A7N0TR96"/>